<dbReference type="PANTHER" id="PTHR43668:SF2">
    <property type="entry name" value="ALLANTOINASE"/>
    <property type="match status" value="1"/>
</dbReference>
<dbReference type="SUPFAM" id="SSF51338">
    <property type="entry name" value="Composite domain of metallo-dependent hydrolases"/>
    <property type="match status" value="1"/>
</dbReference>
<dbReference type="STRING" id="1294262.GCA_001316085_01305"/>
<feature type="domain" description="Amidohydrolase-related" evidence="4">
    <location>
        <begin position="183"/>
        <end position="363"/>
    </location>
</feature>
<dbReference type="InterPro" id="IPR011059">
    <property type="entry name" value="Metal-dep_hydrolase_composite"/>
</dbReference>
<dbReference type="Pfam" id="PF01979">
    <property type="entry name" value="Amidohydro_1"/>
    <property type="match status" value="1"/>
</dbReference>
<dbReference type="InterPro" id="IPR006680">
    <property type="entry name" value="Amidohydro-rel"/>
</dbReference>
<dbReference type="InterPro" id="IPR002195">
    <property type="entry name" value="Dihydroorotase_CS"/>
</dbReference>
<dbReference type="GO" id="GO:0046872">
    <property type="term" value="F:metal ion binding"/>
    <property type="evidence" value="ECO:0007669"/>
    <property type="project" value="UniProtKB-KW"/>
</dbReference>
<evidence type="ECO:0000313" key="6">
    <source>
        <dbReference type="EMBL" id="BBG26786.1"/>
    </source>
</evidence>
<comment type="cofactor">
    <cofactor evidence="1">
        <name>Zn(2+)</name>
        <dbReference type="ChEBI" id="CHEBI:29105"/>
    </cofactor>
</comment>
<dbReference type="InterPro" id="IPR032466">
    <property type="entry name" value="Metal_Hydrolase"/>
</dbReference>
<dbReference type="PROSITE" id="PS00483">
    <property type="entry name" value="DIHYDROOROTASE_2"/>
    <property type="match status" value="1"/>
</dbReference>
<organism evidence="6 8">
    <name type="scientific">Sulfuracidifex tepidarius</name>
    <dbReference type="NCBI Taxonomy" id="1294262"/>
    <lineage>
        <taxon>Archaea</taxon>
        <taxon>Thermoproteota</taxon>
        <taxon>Thermoprotei</taxon>
        <taxon>Sulfolobales</taxon>
        <taxon>Sulfolobaceae</taxon>
        <taxon>Sulfuracidifex</taxon>
    </lineage>
</organism>
<protein>
    <submittedName>
        <fullName evidence="6">Allantoinase</fullName>
    </submittedName>
</protein>
<accession>A0A510DUZ1</accession>
<dbReference type="SUPFAM" id="SSF51556">
    <property type="entry name" value="Metallo-dependent hydrolases"/>
    <property type="match status" value="1"/>
</dbReference>
<dbReference type="Proteomes" id="UP000322983">
    <property type="component" value="Chromosome"/>
</dbReference>
<dbReference type="GO" id="GO:0004038">
    <property type="term" value="F:allantoinase activity"/>
    <property type="evidence" value="ECO:0007669"/>
    <property type="project" value="TreeGrafter"/>
</dbReference>
<evidence type="ECO:0000313" key="7">
    <source>
        <dbReference type="Proteomes" id="UP000322983"/>
    </source>
</evidence>
<dbReference type="EMBL" id="AP018930">
    <property type="protein sequence ID" value="BBG26786.1"/>
    <property type="molecule type" value="Genomic_DNA"/>
</dbReference>
<evidence type="ECO:0000256" key="1">
    <source>
        <dbReference type="ARBA" id="ARBA00001947"/>
    </source>
</evidence>
<reference evidence="6 7" key="2">
    <citation type="journal article" date="2020" name="Int. J. Syst. Evol. Microbiol.">
        <title>Sulfuracidifex tepidarius gen. nov., sp. nov. and transfer of Sulfolobus metallicus Huber and Stetter 1992 to the genus Sulfuracidifex as Sulfuracidifex metallicus comb. nov.</title>
        <authorList>
            <person name="Itoh T."/>
            <person name="Miura T."/>
            <person name="Sakai H.D."/>
            <person name="Kato S."/>
            <person name="Ohkuma M."/>
            <person name="Takashina T."/>
        </authorList>
    </citation>
    <scope>NUCLEOTIDE SEQUENCE</scope>
    <source>
        <strain evidence="5 7">IC-006</strain>
        <strain evidence="6">IC-007</strain>
    </source>
</reference>
<dbReference type="PANTHER" id="PTHR43668">
    <property type="entry name" value="ALLANTOINASE"/>
    <property type="match status" value="1"/>
</dbReference>
<evidence type="ECO:0000313" key="5">
    <source>
        <dbReference type="EMBL" id="BBG24031.1"/>
    </source>
</evidence>
<keyword evidence="2" id="KW-0479">Metal-binding</keyword>
<dbReference type="NCBIfam" id="NF001541">
    <property type="entry name" value="PRK00369.1"/>
    <property type="match status" value="1"/>
</dbReference>
<dbReference type="GO" id="GO:0006145">
    <property type="term" value="P:purine nucleobase catabolic process"/>
    <property type="evidence" value="ECO:0007669"/>
    <property type="project" value="TreeGrafter"/>
</dbReference>
<keyword evidence="3" id="KW-0378">Hydrolase</keyword>
<proteinExistence type="predicted"/>
<accession>A0A510E2R3</accession>
<dbReference type="Proteomes" id="UP000325030">
    <property type="component" value="Chromosome"/>
</dbReference>
<dbReference type="KEGG" id="step:IC006_1332"/>
<keyword evidence="7" id="KW-1185">Reference proteome</keyword>
<dbReference type="InterPro" id="IPR050138">
    <property type="entry name" value="DHOase/Allantoinase_Hydrolase"/>
</dbReference>
<evidence type="ECO:0000313" key="8">
    <source>
        <dbReference type="Proteomes" id="UP000325030"/>
    </source>
</evidence>
<name>A0A510E2R3_9CREN</name>
<dbReference type="GO" id="GO:0005737">
    <property type="term" value="C:cytoplasm"/>
    <property type="evidence" value="ECO:0007669"/>
    <property type="project" value="TreeGrafter"/>
</dbReference>
<evidence type="ECO:0000256" key="2">
    <source>
        <dbReference type="ARBA" id="ARBA00022723"/>
    </source>
</evidence>
<dbReference type="Gene3D" id="3.20.20.140">
    <property type="entry name" value="Metal-dependent hydrolases"/>
    <property type="match status" value="1"/>
</dbReference>
<evidence type="ECO:0000259" key="4">
    <source>
        <dbReference type="Pfam" id="PF01979"/>
    </source>
</evidence>
<dbReference type="AlphaFoldDB" id="A0A510E2R3"/>
<gene>
    <name evidence="5" type="ORF">IC006_1332</name>
    <name evidence="6" type="ORF">IC007_1307</name>
</gene>
<reference evidence="8" key="1">
    <citation type="submission" date="2018-09" db="EMBL/GenBank/DDBJ databases">
        <title>Complete Genome Sequencing of Sulfolobus sp. JCM 16834.</title>
        <authorList>
            <person name="Kato S."/>
            <person name="Itoh T."/>
            <person name="Ohkuma M."/>
        </authorList>
    </citation>
    <scope>NUCLEOTIDE SEQUENCE [LARGE SCALE GENOMIC DNA]</scope>
    <source>
        <strain evidence="8">IC-007</strain>
    </source>
</reference>
<dbReference type="EMBL" id="AP018929">
    <property type="protein sequence ID" value="BBG24031.1"/>
    <property type="molecule type" value="Genomic_DNA"/>
</dbReference>
<evidence type="ECO:0000256" key="3">
    <source>
        <dbReference type="ARBA" id="ARBA00022801"/>
    </source>
</evidence>
<sequence length="385" mass="43811">MKNLWLKGKLYLDEIREACIEFDTTIKQIRANCVPDVEIPEGTIVFPGAVDMHVHVRGMRLSYKEDVTSATKEATYGGLTLIMDMPNTSPYVNDRNTIKEKLSEFEYYSRCNYGIYSGVPREDVETMPIAGYKIFPEDLEKEETKLILKSEKLKVLHPEVPLYLFRNMRGTWMELASLYMINGKRVHITHATNSETVRISKAMGFTVDVTPHHLLVPGERDCLTKVNPPIRDITERSKLLSSIPQIDAMVSDHAPHSKWEKSLPYELCPPGIAGISFTVPFAYSLAFKGILDLDRVVDLISRNPSKILGIKYGEIEKGYPANFTVIRKENWRYSTMFTKAGETPLDNYPLDARVYMTVVRGKIAYMDGEVLPVKGVNVFDKNSQR</sequence>